<dbReference type="EMBL" id="JAYWIO010000003">
    <property type="protein sequence ID" value="KAK7276341.1"/>
    <property type="molecule type" value="Genomic_DNA"/>
</dbReference>
<dbReference type="Proteomes" id="UP001372338">
    <property type="component" value="Unassembled WGS sequence"/>
</dbReference>
<evidence type="ECO:0000313" key="2">
    <source>
        <dbReference type="Proteomes" id="UP001372338"/>
    </source>
</evidence>
<name>A0AAN9IKE7_CROPI</name>
<dbReference type="AlphaFoldDB" id="A0AAN9IKE7"/>
<reference evidence="1 2" key="1">
    <citation type="submission" date="2024-01" db="EMBL/GenBank/DDBJ databases">
        <title>The genomes of 5 underutilized Papilionoideae crops provide insights into root nodulation and disease resistanc.</title>
        <authorList>
            <person name="Yuan L."/>
        </authorList>
    </citation>
    <scope>NUCLEOTIDE SEQUENCE [LARGE SCALE GENOMIC DNA]</scope>
    <source>
        <strain evidence="1">ZHUSHIDOU_FW_LH</strain>
        <tissue evidence="1">Leaf</tissue>
    </source>
</reference>
<comment type="caution">
    <text evidence="1">The sequence shown here is derived from an EMBL/GenBank/DDBJ whole genome shotgun (WGS) entry which is preliminary data.</text>
</comment>
<evidence type="ECO:0000313" key="1">
    <source>
        <dbReference type="EMBL" id="KAK7276341.1"/>
    </source>
</evidence>
<accession>A0AAN9IKE7</accession>
<gene>
    <name evidence="1" type="ORF">RIF29_17480</name>
</gene>
<organism evidence="1 2">
    <name type="scientific">Crotalaria pallida</name>
    <name type="common">Smooth rattlebox</name>
    <name type="synonym">Crotalaria striata</name>
    <dbReference type="NCBI Taxonomy" id="3830"/>
    <lineage>
        <taxon>Eukaryota</taxon>
        <taxon>Viridiplantae</taxon>
        <taxon>Streptophyta</taxon>
        <taxon>Embryophyta</taxon>
        <taxon>Tracheophyta</taxon>
        <taxon>Spermatophyta</taxon>
        <taxon>Magnoliopsida</taxon>
        <taxon>eudicotyledons</taxon>
        <taxon>Gunneridae</taxon>
        <taxon>Pentapetalae</taxon>
        <taxon>rosids</taxon>
        <taxon>fabids</taxon>
        <taxon>Fabales</taxon>
        <taxon>Fabaceae</taxon>
        <taxon>Papilionoideae</taxon>
        <taxon>50 kb inversion clade</taxon>
        <taxon>genistoids sensu lato</taxon>
        <taxon>core genistoids</taxon>
        <taxon>Crotalarieae</taxon>
        <taxon>Crotalaria</taxon>
    </lineage>
</organism>
<proteinExistence type="predicted"/>
<protein>
    <submittedName>
        <fullName evidence="1">Uncharacterized protein</fullName>
    </submittedName>
</protein>
<sequence length="96" mass="10915">MGRCGPSRSYFASLVWTRSSTTHHNLEPSTDRYKHKFAYEMAYHGLAAMCSGGLKRSWLKLNVDDDSLTHGKKSAPVMDFYETKLGSLICKRLQLQ</sequence>
<keyword evidence="2" id="KW-1185">Reference proteome</keyword>